<dbReference type="RefSeq" id="WP_047316903.1">
    <property type="nucleotide sequence ID" value="NZ_LDPQ01000050.1"/>
</dbReference>
<dbReference type="AlphaFoldDB" id="A0A0I9XF38"/>
<dbReference type="Gene3D" id="1.10.287.1060">
    <property type="entry name" value="ESAT-6-like"/>
    <property type="match status" value="1"/>
</dbReference>
<organism evidence="1 2">
    <name type="scientific">Mycobacterium haemophilum</name>
    <dbReference type="NCBI Taxonomy" id="29311"/>
    <lineage>
        <taxon>Bacteria</taxon>
        <taxon>Bacillati</taxon>
        <taxon>Actinomycetota</taxon>
        <taxon>Actinomycetes</taxon>
        <taxon>Mycobacteriales</taxon>
        <taxon>Mycobacteriaceae</taxon>
        <taxon>Mycobacterium</taxon>
    </lineage>
</organism>
<evidence type="ECO:0000313" key="2">
    <source>
        <dbReference type="Proteomes" id="UP000036334"/>
    </source>
</evidence>
<dbReference type="Proteomes" id="UP000036334">
    <property type="component" value="Unassembled WGS sequence"/>
</dbReference>
<dbReference type="PATRIC" id="fig|29311.18.peg.3740"/>
<gene>
    <name evidence="1" type="ORF">ABH38_19100</name>
</gene>
<keyword evidence="2" id="KW-1185">Reference proteome</keyword>
<sequence>MSGPIHGDIEAIGRDAGSLQEISDQQASIMNALGSAMESLAPAMKGGAGTAMQNVGEQLQQQGQQFSAAFADHSHKMYNNATILSTADEHHTSMINGISSLIV</sequence>
<dbReference type="InterPro" id="IPR036689">
    <property type="entry name" value="ESAT-6-like_sf"/>
</dbReference>
<reference evidence="1 2" key="1">
    <citation type="submission" date="2015-05" db="EMBL/GenBank/DDBJ databases">
        <title>Genome sequence of Mycobacterium haemophilum.</title>
        <authorList>
            <person name="Greninger A.L."/>
            <person name="Cunningham G."/>
            <person name="Miller S."/>
        </authorList>
    </citation>
    <scope>NUCLEOTIDE SEQUENCE [LARGE SCALE GENOMIC DNA]</scope>
    <source>
        <strain evidence="2">UC1</strain>
    </source>
</reference>
<accession>A0A0I9XF38</accession>
<evidence type="ECO:0008006" key="3">
    <source>
        <dbReference type="Google" id="ProtNLM"/>
    </source>
</evidence>
<protein>
    <recommendedName>
        <fullName evidence="3">Secretion protein</fullName>
    </recommendedName>
</protein>
<comment type="caution">
    <text evidence="1">The sequence shown here is derived from an EMBL/GenBank/DDBJ whole genome shotgun (WGS) entry which is preliminary data.</text>
</comment>
<dbReference type="EMBL" id="LDPR01000027">
    <property type="protein sequence ID" value="KLO34404.1"/>
    <property type="molecule type" value="Genomic_DNA"/>
</dbReference>
<evidence type="ECO:0000313" key="1">
    <source>
        <dbReference type="EMBL" id="KLO34404.1"/>
    </source>
</evidence>
<proteinExistence type="predicted"/>
<dbReference type="OrthoDB" id="4736322at2"/>
<name>A0A0I9XF38_9MYCO</name>
<dbReference type="SUPFAM" id="SSF140453">
    <property type="entry name" value="EsxAB dimer-like"/>
    <property type="match status" value="1"/>
</dbReference>